<proteinExistence type="predicted"/>
<evidence type="ECO:0000256" key="1">
    <source>
        <dbReference type="SAM" id="Phobius"/>
    </source>
</evidence>
<evidence type="ECO:0000313" key="2">
    <source>
        <dbReference type="EMBL" id="MFC4308380.1"/>
    </source>
</evidence>
<reference evidence="3" key="1">
    <citation type="journal article" date="2019" name="Int. J. Syst. Evol. Microbiol.">
        <title>The Global Catalogue of Microorganisms (GCM) 10K type strain sequencing project: providing services to taxonomists for standard genome sequencing and annotation.</title>
        <authorList>
            <consortium name="The Broad Institute Genomics Platform"/>
            <consortium name="The Broad Institute Genome Sequencing Center for Infectious Disease"/>
            <person name="Wu L."/>
            <person name="Ma J."/>
        </authorList>
    </citation>
    <scope>NUCLEOTIDE SEQUENCE [LARGE SCALE GENOMIC DNA]</scope>
    <source>
        <strain evidence="3">CGMCC 1.10759</strain>
    </source>
</reference>
<dbReference type="EC" id="2.7.8.-" evidence="2"/>
<keyword evidence="1" id="KW-0812">Transmembrane</keyword>
<dbReference type="Gene3D" id="3.40.720.10">
    <property type="entry name" value="Alkaline Phosphatase, subunit A"/>
    <property type="match status" value="1"/>
</dbReference>
<dbReference type="InterPro" id="IPR017850">
    <property type="entry name" value="Alkaline_phosphatase_core_sf"/>
</dbReference>
<accession>A0ABV8SLZ4</accession>
<gene>
    <name evidence="2" type="primary">bcsG</name>
    <name evidence="2" type="ORF">ACFPN2_04740</name>
</gene>
<name>A0ABV8SLZ4_9GAMM</name>
<dbReference type="Proteomes" id="UP001595904">
    <property type="component" value="Unassembled WGS sequence"/>
</dbReference>
<organism evidence="2 3">
    <name type="scientific">Steroidobacter flavus</name>
    <dbReference type="NCBI Taxonomy" id="1842136"/>
    <lineage>
        <taxon>Bacteria</taxon>
        <taxon>Pseudomonadati</taxon>
        <taxon>Pseudomonadota</taxon>
        <taxon>Gammaproteobacteria</taxon>
        <taxon>Steroidobacterales</taxon>
        <taxon>Steroidobacteraceae</taxon>
        <taxon>Steroidobacter</taxon>
    </lineage>
</organism>
<dbReference type="GO" id="GO:0016740">
    <property type="term" value="F:transferase activity"/>
    <property type="evidence" value="ECO:0007669"/>
    <property type="project" value="UniProtKB-KW"/>
</dbReference>
<dbReference type="EMBL" id="JBHSDU010000002">
    <property type="protein sequence ID" value="MFC4308380.1"/>
    <property type="molecule type" value="Genomic_DNA"/>
</dbReference>
<feature type="transmembrane region" description="Helical" evidence="1">
    <location>
        <begin position="12"/>
        <end position="33"/>
    </location>
</feature>
<dbReference type="InterPro" id="IPR017744">
    <property type="entry name" value="BcsG"/>
</dbReference>
<keyword evidence="1" id="KW-0472">Membrane</keyword>
<feature type="transmembrane region" description="Helical" evidence="1">
    <location>
        <begin position="118"/>
        <end position="135"/>
    </location>
</feature>
<sequence length="525" mass="59465">MGLWSAYFFAKFGLFALGYIGFNPWWNLAFAIFTALPPQNPRQRFTKNLIAIPLGILLLYHDSWLPPFARVLEQTNFLKDFTPDYLWELAQRFINWRLLLGLVVFGFVYALARRKLRLSTFVFIAILIILVQPEAHFPLEPAMANVPQAARPAQAAAVIDPRNMRADALNTMLAEFYAKEQQRQVRFSPLAGDDAPYDIILLHVCSLSWDDLDFVRDNEDPLLHRFNIVFDQFSSGASYSGPAAIRLLRANCGQVEQRELYEPPKKECLLIDGLQRVGFEPQWLMNHDGHFGDFFSDVRVHGGFPAEPLPHTNAPVTQHAFDGSPIYDDYAVLSRWWNQRLSDETTRVALYYNSISLHDGNRVDGAGRTGSTYEARMTRFSSDIRRFLDDLQASGRRVVVMFIPEHGAAVRGDRRQIPGLREVPTRAITRVPVGVLLVNANSDAADVQQRVSSPTSYLAVSELLSRFIADNPFAKQDLHVSSYTQNLPQTDAVAQNEGTTLLQIRDTSMVRMPSGEWTAWDAGRE</sequence>
<keyword evidence="3" id="KW-1185">Reference proteome</keyword>
<comment type="caution">
    <text evidence="2">The sequence shown here is derived from an EMBL/GenBank/DDBJ whole genome shotgun (WGS) entry which is preliminary data.</text>
</comment>
<evidence type="ECO:0000313" key="3">
    <source>
        <dbReference type="Proteomes" id="UP001595904"/>
    </source>
</evidence>
<feature type="transmembrane region" description="Helical" evidence="1">
    <location>
        <begin position="93"/>
        <end position="111"/>
    </location>
</feature>
<feature type="transmembrane region" description="Helical" evidence="1">
    <location>
        <begin position="45"/>
        <end position="61"/>
    </location>
</feature>
<protein>
    <submittedName>
        <fullName evidence="2">Cellulose biosynthesis protein BcsG</fullName>
        <ecNumber evidence="2">2.7.8.-</ecNumber>
    </submittedName>
</protein>
<dbReference type="NCBIfam" id="TIGR03368">
    <property type="entry name" value="cellulose_yhjU"/>
    <property type="match status" value="1"/>
</dbReference>
<keyword evidence="1" id="KW-1133">Transmembrane helix</keyword>
<dbReference type="Pfam" id="PF11658">
    <property type="entry name" value="CBP_BcsG"/>
    <property type="match status" value="1"/>
</dbReference>
<keyword evidence="2" id="KW-0808">Transferase</keyword>
<dbReference type="RefSeq" id="WP_380595475.1">
    <property type="nucleotide sequence ID" value="NZ_JBHSDU010000002.1"/>
</dbReference>